<reference evidence="2 3" key="1">
    <citation type="journal article" date="2013" name="Genome Biol. Evol.">
        <title>Genomes of Stigonematalean cyanobacteria (subsection V) and the evolution of oxygenic photosynthesis from prokaryotes to plastids.</title>
        <authorList>
            <person name="Dagan T."/>
            <person name="Roettger M."/>
            <person name="Stucken K."/>
            <person name="Landan G."/>
            <person name="Koch R."/>
            <person name="Major P."/>
            <person name="Gould S.B."/>
            <person name="Goremykin V.V."/>
            <person name="Rippka R."/>
            <person name="Tandeau de Marsac N."/>
            <person name="Gugger M."/>
            <person name="Lockhart P.J."/>
            <person name="Allen J.F."/>
            <person name="Brune I."/>
            <person name="Maus I."/>
            <person name="Puhler A."/>
            <person name="Martin W.F."/>
        </authorList>
    </citation>
    <scope>NUCLEOTIDE SEQUENCE [LARGE SCALE GENOMIC DNA]</scope>
    <source>
        <strain evidence="2 3">PCC 7110</strain>
    </source>
</reference>
<dbReference type="GO" id="GO:0008641">
    <property type="term" value="F:ubiquitin-like modifier activating enzyme activity"/>
    <property type="evidence" value="ECO:0007669"/>
    <property type="project" value="InterPro"/>
</dbReference>
<dbReference type="EMBL" id="ANNX02000047">
    <property type="protein sequence ID" value="KYC36069.1"/>
    <property type="molecule type" value="Genomic_DNA"/>
</dbReference>
<dbReference type="SUPFAM" id="SSF69572">
    <property type="entry name" value="Activating enzymes of the ubiquitin-like proteins"/>
    <property type="match status" value="1"/>
</dbReference>
<dbReference type="PROSITE" id="PS51664">
    <property type="entry name" value="YCAO"/>
    <property type="match status" value="1"/>
</dbReference>
<dbReference type="InterPro" id="IPR022291">
    <property type="entry name" value="Bacteriocin_synth_cyclodeHase"/>
</dbReference>
<evidence type="ECO:0000313" key="3">
    <source>
        <dbReference type="Proteomes" id="UP000076925"/>
    </source>
</evidence>
<proteinExistence type="predicted"/>
<evidence type="ECO:0000313" key="2">
    <source>
        <dbReference type="EMBL" id="KYC36069.1"/>
    </source>
</evidence>
<dbReference type="Pfam" id="PF02624">
    <property type="entry name" value="YcaO"/>
    <property type="match status" value="1"/>
</dbReference>
<keyword evidence="3" id="KW-1185">Reference proteome</keyword>
<dbReference type="InterPro" id="IPR027624">
    <property type="entry name" value="TOMM_cyclo_SagD"/>
</dbReference>
<dbReference type="NCBIfam" id="TIGR03882">
    <property type="entry name" value="cyclo_dehyd_2"/>
    <property type="match status" value="1"/>
</dbReference>
<protein>
    <submittedName>
        <fullName evidence="2">Adenylate cyclase</fullName>
    </submittedName>
</protein>
<dbReference type="NCBIfam" id="TIGR00702">
    <property type="entry name" value="YcaO-type kinase domain"/>
    <property type="match status" value="1"/>
</dbReference>
<dbReference type="InterPro" id="IPR003776">
    <property type="entry name" value="YcaO-like_dom"/>
</dbReference>
<dbReference type="PANTHER" id="PTHR37809:SF1">
    <property type="entry name" value="RIBOSOMAL PROTEIN S12 METHYLTHIOTRANSFERASE ACCESSORY FACTOR YCAO"/>
    <property type="match status" value="1"/>
</dbReference>
<accession>A0A139WUH2</accession>
<dbReference type="OrthoDB" id="2379922at2"/>
<evidence type="ECO:0000259" key="1">
    <source>
        <dbReference type="PROSITE" id="PS51664"/>
    </source>
</evidence>
<gene>
    <name evidence="2" type="ORF">WA1_40740</name>
</gene>
<dbReference type="Gene3D" id="3.30.40.250">
    <property type="match status" value="1"/>
</dbReference>
<dbReference type="Gene3D" id="3.30.160.660">
    <property type="match status" value="1"/>
</dbReference>
<dbReference type="RefSeq" id="WP_017742761.1">
    <property type="nucleotide sequence ID" value="NZ_KQ976354.1"/>
</dbReference>
<comment type="caution">
    <text evidence="2">The sequence shown here is derived from an EMBL/GenBank/DDBJ whole genome shotgun (WGS) entry which is preliminary data.</text>
</comment>
<dbReference type="Proteomes" id="UP000076925">
    <property type="component" value="Unassembled WGS sequence"/>
</dbReference>
<feature type="domain" description="YcaO" evidence="1">
    <location>
        <begin position="395"/>
        <end position="768"/>
    </location>
</feature>
<dbReference type="AlphaFoldDB" id="A0A139WUH2"/>
<dbReference type="InterPro" id="IPR049274">
    <property type="entry name" value="LynD/TruD_wHTH-like"/>
</dbReference>
<dbReference type="Gene3D" id="3.90.930.60">
    <property type="match status" value="1"/>
</dbReference>
<dbReference type="PANTHER" id="PTHR37809">
    <property type="entry name" value="RIBOSOMAL PROTEIN S12 METHYLTHIOTRANSFERASE ACCESSORY FACTOR YCAO"/>
    <property type="match status" value="1"/>
</dbReference>
<dbReference type="Pfam" id="PF21084">
    <property type="entry name" value="WHD_DUF4423_like"/>
    <property type="match status" value="1"/>
</dbReference>
<dbReference type="STRING" id="128403.WA1_40740"/>
<name>A0A139WUH2_9CYAN</name>
<dbReference type="Gene3D" id="3.40.50.720">
    <property type="entry name" value="NAD(P)-binding Rossmann-like Domain"/>
    <property type="match status" value="1"/>
</dbReference>
<sequence length="768" mass="87191">MQRKPQFNPCYSVEIIETDNVFLLSEREKVWLSDRLSCSLAALIDGARNIDEIIDIIQQSLLQDPKSLQSGTTFFQEVLNVSIKAQYALLKMQQKGYLVQEDNSLPSHLGIFCHHLNIDPTVAHQRLRSTKVAVKANGSVAAENFIAVLESLQIQVADEGDLTVVLTDDYLNTELDKFNQQALKSQSPWMLAKPLGTIVWIGPLFNPRKTGCWNCLAQRLQDNRPIEGFIHRQKHISSPLTPPLGFLESTVQTALGMVATEVFKWIVQGENQQLENNLIAYDAIALQTQNHSLVKRPQCSSCGDMVNGLTNNPLRVVLEHRQKTFTADGGHRSCSPQETLRKYQHLISPITGVVRELNKIPGNGLTHNYIAKHHFLSIFDDSASLRQNLGGRSAGKGRTDSQAMASGFCEAIERYSGVFQGDEIREKGSYQQMGDKAIHPNVCMNFSQQQYQNREQWNIECQGWFQKVPEPFDEEREIDWTPVWSLTHQKFKYLPTAYCYYGYRPSYKPDCWADSNGCAAGNTLEEAILQGFMELVERDAVALWWYNSLQKPQVDLDSFDEPYFQSLKQYYQTINRELWVLDITSDLSIPVFAAISRRSDCSVEDIVLGYGAHFDAKIAISRALTEVNQILPNVLFAKADGSTNYPPSADRLAVDWWKTATLSDRPYLVPDKRIAAKVSGDYREMASDDLLEDVKLCQQIVENNGLEMLVLDQTRPDIGLRVAKVIVPGMRHMWKRLAPGRLYEVPVKMGWLQEPLTEERLNSFPMWM</sequence>
<dbReference type="InterPro" id="IPR035985">
    <property type="entry name" value="Ubiquitin-activating_enz"/>
</dbReference>
<dbReference type="NCBIfam" id="TIGR03604">
    <property type="entry name" value="TOMM_cyclo_SagD"/>
    <property type="match status" value="1"/>
</dbReference>
<organism evidence="2 3">
    <name type="scientific">Scytonema hofmannii PCC 7110</name>
    <dbReference type="NCBI Taxonomy" id="128403"/>
    <lineage>
        <taxon>Bacteria</taxon>
        <taxon>Bacillati</taxon>
        <taxon>Cyanobacteriota</taxon>
        <taxon>Cyanophyceae</taxon>
        <taxon>Nostocales</taxon>
        <taxon>Scytonemataceae</taxon>
        <taxon>Scytonema</taxon>
    </lineage>
</organism>
<dbReference type="Gene3D" id="3.30.1330.230">
    <property type="match status" value="1"/>
</dbReference>